<comment type="caution">
    <text evidence="1">The sequence shown here is derived from an EMBL/GenBank/DDBJ whole genome shotgun (WGS) entry which is preliminary data.</text>
</comment>
<dbReference type="NCBIfam" id="TIGR00725">
    <property type="entry name" value="TIGR00725 family protein"/>
    <property type="match status" value="1"/>
</dbReference>
<dbReference type="SUPFAM" id="SSF102405">
    <property type="entry name" value="MCP/YpsA-like"/>
    <property type="match status" value="1"/>
</dbReference>
<evidence type="ECO:0008006" key="2">
    <source>
        <dbReference type="Google" id="ProtNLM"/>
    </source>
</evidence>
<dbReference type="AlphaFoldDB" id="X1I2N2"/>
<evidence type="ECO:0000313" key="1">
    <source>
        <dbReference type="EMBL" id="GAH60344.1"/>
    </source>
</evidence>
<sequence length="158" mass="16896">MIIGVIGNSKCSEDIYNISYIVGKEIALSGNILINGGRSGAMEASAKGAYETGGLVIGILPWDKSEANLYIKIPIVAGFGECRNLTIVKSSDVIIAIGGGFGTLSEIAFALKFNIPIVEIDTWYLKSNSKPYPHIHKTEDPKEAVKLAIKLGKKDKGI</sequence>
<accession>X1I2N2</accession>
<protein>
    <recommendedName>
        <fullName evidence="2">TIGR00725 family protein</fullName>
    </recommendedName>
</protein>
<dbReference type="InterPro" id="IPR005268">
    <property type="entry name" value="CHP00725"/>
</dbReference>
<dbReference type="PANTHER" id="PTHR43393:SF3">
    <property type="entry name" value="LYSINE DECARBOXYLASE-LIKE PROTEIN"/>
    <property type="match status" value="1"/>
</dbReference>
<dbReference type="EMBL" id="BARU01022769">
    <property type="protein sequence ID" value="GAH60344.1"/>
    <property type="molecule type" value="Genomic_DNA"/>
</dbReference>
<dbReference type="InterPro" id="IPR052341">
    <property type="entry name" value="LOG_family_nucleotidases"/>
</dbReference>
<dbReference type="PANTHER" id="PTHR43393">
    <property type="entry name" value="CYTOKININ RIBOSIDE 5'-MONOPHOSPHATE PHOSPHORIBOHYDROLASE"/>
    <property type="match status" value="1"/>
</dbReference>
<reference evidence="1" key="1">
    <citation type="journal article" date="2014" name="Front. Microbiol.">
        <title>High frequency of phylogenetically diverse reductive dehalogenase-homologous genes in deep subseafloor sedimentary metagenomes.</title>
        <authorList>
            <person name="Kawai M."/>
            <person name="Futagami T."/>
            <person name="Toyoda A."/>
            <person name="Takaki Y."/>
            <person name="Nishi S."/>
            <person name="Hori S."/>
            <person name="Arai W."/>
            <person name="Tsubouchi T."/>
            <person name="Morono Y."/>
            <person name="Uchiyama I."/>
            <person name="Ito T."/>
            <person name="Fujiyama A."/>
            <person name="Inagaki F."/>
            <person name="Takami H."/>
        </authorList>
    </citation>
    <scope>NUCLEOTIDE SEQUENCE</scope>
    <source>
        <strain evidence="1">Expedition CK06-06</strain>
    </source>
</reference>
<dbReference type="Pfam" id="PF18306">
    <property type="entry name" value="LDcluster4"/>
    <property type="match status" value="1"/>
</dbReference>
<dbReference type="InterPro" id="IPR041164">
    <property type="entry name" value="LDcluster4"/>
</dbReference>
<name>X1I2N2_9ZZZZ</name>
<dbReference type="GO" id="GO:0005829">
    <property type="term" value="C:cytosol"/>
    <property type="evidence" value="ECO:0007669"/>
    <property type="project" value="TreeGrafter"/>
</dbReference>
<dbReference type="Gene3D" id="3.40.50.450">
    <property type="match status" value="1"/>
</dbReference>
<gene>
    <name evidence="1" type="ORF">S03H2_37043</name>
</gene>
<proteinExistence type="predicted"/>
<organism evidence="1">
    <name type="scientific">marine sediment metagenome</name>
    <dbReference type="NCBI Taxonomy" id="412755"/>
    <lineage>
        <taxon>unclassified sequences</taxon>
        <taxon>metagenomes</taxon>
        <taxon>ecological metagenomes</taxon>
    </lineage>
</organism>